<dbReference type="EMBL" id="JADMKU010000026">
    <property type="protein sequence ID" value="MBR9653295.1"/>
    <property type="molecule type" value="Genomic_DNA"/>
</dbReference>
<protein>
    <submittedName>
        <fullName evidence="2">Sugar phosphate isomerase/epimerase</fullName>
    </submittedName>
</protein>
<dbReference type="SUPFAM" id="SSF51658">
    <property type="entry name" value="Xylose isomerase-like"/>
    <property type="match status" value="1"/>
</dbReference>
<evidence type="ECO:0000313" key="2">
    <source>
        <dbReference type="EMBL" id="MBR9653295.1"/>
    </source>
</evidence>
<name>A0ABS5HWC4_9RHOB</name>
<sequence length="302" mass="33824">MEKHGIFGVGMSTRLRDGNLSDLGAELDNLQGLGVDLIELSAFDFDLIIGGRLRQSQLKKILDICGGREVPYSVHGPLALNFMDIEDRLPKHFQLLEVFLDVAEALEAKHFVLHAGMTMENDPVRQRDAYLRQREWLFKAGDAAAARGLHLCVETLFEHDGWIHTPNPCQLAKELAAIDHSHVCATLDFGHSYIKLDAENRRGDLVAECAALAPYARHLHVHDCFGRQDDMWAYTDSERLALGLGDLHLPVGWGDIPWTKLMDACVFPAGAVMNIELNPRFSEDASECLKATRILSERIRTF</sequence>
<dbReference type="PANTHER" id="PTHR12110:SF53">
    <property type="entry name" value="BLR5974 PROTEIN"/>
    <property type="match status" value="1"/>
</dbReference>
<keyword evidence="3" id="KW-1185">Reference proteome</keyword>
<reference evidence="2 3" key="1">
    <citation type="journal article" date="2021" name="Arch. Microbiol.">
        <title>Thalassobius aquimarinus sp. nov., isolated from the Sea of Japan seashore.</title>
        <authorList>
            <person name="Kurilenko V.V."/>
            <person name="Romanenko L.A."/>
            <person name="Chernysheva N.Y."/>
            <person name="Velansky P.V."/>
            <person name="Tekutyeva L.A."/>
            <person name="Isaeva M.P."/>
            <person name="Mikhailov V.V."/>
        </authorList>
    </citation>
    <scope>NUCLEOTIDE SEQUENCE [LARGE SCALE GENOMIC DNA]</scope>
    <source>
        <strain evidence="2 3">KMM 8518</strain>
    </source>
</reference>
<organism evidence="2 3">
    <name type="scientific">Thalassovita aquimarina</name>
    <dbReference type="NCBI Taxonomy" id="2785917"/>
    <lineage>
        <taxon>Bacteria</taxon>
        <taxon>Pseudomonadati</taxon>
        <taxon>Pseudomonadota</taxon>
        <taxon>Alphaproteobacteria</taxon>
        <taxon>Rhodobacterales</taxon>
        <taxon>Roseobacteraceae</taxon>
        <taxon>Thalassovita</taxon>
    </lineage>
</organism>
<evidence type="ECO:0000259" key="1">
    <source>
        <dbReference type="Pfam" id="PF01261"/>
    </source>
</evidence>
<dbReference type="PANTHER" id="PTHR12110">
    <property type="entry name" value="HYDROXYPYRUVATE ISOMERASE"/>
    <property type="match status" value="1"/>
</dbReference>
<evidence type="ECO:0000313" key="3">
    <source>
        <dbReference type="Proteomes" id="UP001195941"/>
    </source>
</evidence>
<dbReference type="InterPro" id="IPR036237">
    <property type="entry name" value="Xyl_isomerase-like_sf"/>
</dbReference>
<dbReference type="Gene3D" id="3.20.20.150">
    <property type="entry name" value="Divalent-metal-dependent TIM barrel enzymes"/>
    <property type="match status" value="1"/>
</dbReference>
<accession>A0ABS5HWC4</accession>
<keyword evidence="2" id="KW-0413">Isomerase</keyword>
<dbReference type="InterPro" id="IPR013022">
    <property type="entry name" value="Xyl_isomerase-like_TIM-brl"/>
</dbReference>
<feature type="domain" description="Xylose isomerase-like TIM barrel" evidence="1">
    <location>
        <begin position="28"/>
        <end position="264"/>
    </location>
</feature>
<dbReference type="RefSeq" id="WP_212702919.1">
    <property type="nucleotide sequence ID" value="NZ_JADMKU010000026.1"/>
</dbReference>
<dbReference type="Pfam" id="PF01261">
    <property type="entry name" value="AP_endonuc_2"/>
    <property type="match status" value="1"/>
</dbReference>
<proteinExistence type="predicted"/>
<dbReference type="Proteomes" id="UP001195941">
    <property type="component" value="Unassembled WGS sequence"/>
</dbReference>
<dbReference type="InterPro" id="IPR050312">
    <property type="entry name" value="IolE/XylAMocC-like"/>
</dbReference>
<gene>
    <name evidence="2" type="ORF">IT775_19430</name>
</gene>
<dbReference type="GO" id="GO:0016853">
    <property type="term" value="F:isomerase activity"/>
    <property type="evidence" value="ECO:0007669"/>
    <property type="project" value="UniProtKB-KW"/>
</dbReference>
<comment type="caution">
    <text evidence="2">The sequence shown here is derived from an EMBL/GenBank/DDBJ whole genome shotgun (WGS) entry which is preliminary data.</text>
</comment>